<organism evidence="2 3">
    <name type="scientific">Anaeramoeba ignava</name>
    <name type="common">Anaerobic marine amoeba</name>
    <dbReference type="NCBI Taxonomy" id="1746090"/>
    <lineage>
        <taxon>Eukaryota</taxon>
        <taxon>Metamonada</taxon>
        <taxon>Anaeramoebidae</taxon>
        <taxon>Anaeramoeba</taxon>
    </lineage>
</organism>
<dbReference type="InterPro" id="IPR027417">
    <property type="entry name" value="P-loop_NTPase"/>
</dbReference>
<dbReference type="AlphaFoldDB" id="A0A9Q0LHH4"/>
<dbReference type="GO" id="GO:0003924">
    <property type="term" value="F:GTPase activity"/>
    <property type="evidence" value="ECO:0007669"/>
    <property type="project" value="InterPro"/>
</dbReference>
<dbReference type="OrthoDB" id="63533at2759"/>
<dbReference type="SMART" id="SM00175">
    <property type="entry name" value="RAB"/>
    <property type="match status" value="1"/>
</dbReference>
<dbReference type="Gene3D" id="3.40.50.300">
    <property type="entry name" value="P-loop containing nucleotide triphosphate hydrolases"/>
    <property type="match status" value="1"/>
</dbReference>
<dbReference type="Proteomes" id="UP001149090">
    <property type="component" value="Unassembled WGS sequence"/>
</dbReference>
<dbReference type="PROSITE" id="PS51419">
    <property type="entry name" value="RAB"/>
    <property type="match status" value="1"/>
</dbReference>
<dbReference type="InterPro" id="IPR001806">
    <property type="entry name" value="Small_GTPase"/>
</dbReference>
<keyword evidence="1" id="KW-0547">Nucleotide-binding</keyword>
<dbReference type="PANTHER" id="PTHR47978">
    <property type="match status" value="1"/>
</dbReference>
<dbReference type="SMART" id="SM00173">
    <property type="entry name" value="RAS"/>
    <property type="match status" value="1"/>
</dbReference>
<proteinExistence type="predicted"/>
<evidence type="ECO:0000313" key="3">
    <source>
        <dbReference type="Proteomes" id="UP001149090"/>
    </source>
</evidence>
<dbReference type="EMBL" id="JAPDFW010000081">
    <property type="protein sequence ID" value="KAJ5072550.1"/>
    <property type="molecule type" value="Genomic_DNA"/>
</dbReference>
<dbReference type="SUPFAM" id="SSF52540">
    <property type="entry name" value="P-loop containing nucleoside triphosphate hydrolases"/>
    <property type="match status" value="1"/>
</dbReference>
<gene>
    <name evidence="2" type="ORF">M0811_01565</name>
</gene>
<evidence type="ECO:0000313" key="2">
    <source>
        <dbReference type="EMBL" id="KAJ5072550.1"/>
    </source>
</evidence>
<accession>A0A9Q0LHH4</accession>
<keyword evidence="3" id="KW-1185">Reference proteome</keyword>
<dbReference type="FunFam" id="3.40.50.300:FF:001447">
    <property type="entry name" value="Ras-related protein Rab-1B"/>
    <property type="match status" value="1"/>
</dbReference>
<sequence>MQIWDTAGQERFNSFAPNYIRNAACAIVIYDISNQNSFEKARSWVYFLLQQPSSFVIVLAGNKADLEKRKIEYSEAKEFADENRLIFFETSAKTGQNIREMFKEIARSLFVIHSNSEKKEEKAENLIQKIEEDEKKPVNKSGCC</sequence>
<dbReference type="NCBIfam" id="TIGR00231">
    <property type="entry name" value="small_GTP"/>
    <property type="match status" value="1"/>
</dbReference>
<reference evidence="2" key="1">
    <citation type="submission" date="2022-10" db="EMBL/GenBank/DDBJ databases">
        <title>Novel sulphate-reducing endosymbionts in the free-living metamonad Anaeramoeba.</title>
        <authorList>
            <person name="Jerlstrom-Hultqvist J."/>
            <person name="Cepicka I."/>
            <person name="Gallot-Lavallee L."/>
            <person name="Salas-Leiva D."/>
            <person name="Curtis B.A."/>
            <person name="Zahonova K."/>
            <person name="Pipaliya S."/>
            <person name="Dacks J."/>
            <person name="Roger A.J."/>
        </authorList>
    </citation>
    <scope>NUCLEOTIDE SEQUENCE</scope>
    <source>
        <strain evidence="2">BMAN</strain>
    </source>
</reference>
<dbReference type="Pfam" id="PF00071">
    <property type="entry name" value="Ras"/>
    <property type="match status" value="1"/>
</dbReference>
<protein>
    <submittedName>
        <fullName evidence="2">Ras-related protein rab-5c</fullName>
    </submittedName>
</protein>
<comment type="caution">
    <text evidence="2">The sequence shown here is derived from an EMBL/GenBank/DDBJ whole genome shotgun (WGS) entry which is preliminary data.</text>
</comment>
<dbReference type="GO" id="GO:0005525">
    <property type="term" value="F:GTP binding"/>
    <property type="evidence" value="ECO:0007669"/>
    <property type="project" value="InterPro"/>
</dbReference>
<dbReference type="PROSITE" id="PS51421">
    <property type="entry name" value="RAS"/>
    <property type="match status" value="1"/>
</dbReference>
<dbReference type="SMART" id="SM00174">
    <property type="entry name" value="RHO"/>
    <property type="match status" value="1"/>
</dbReference>
<dbReference type="OMA" id="ECEIILV"/>
<evidence type="ECO:0000256" key="1">
    <source>
        <dbReference type="ARBA" id="ARBA00022741"/>
    </source>
</evidence>
<dbReference type="InterPro" id="IPR005225">
    <property type="entry name" value="Small_GTP-bd"/>
</dbReference>
<name>A0A9Q0LHH4_ANAIG</name>